<feature type="non-terminal residue" evidence="1">
    <location>
        <position position="218"/>
    </location>
</feature>
<reference evidence="1" key="1">
    <citation type="submission" date="2015-11" db="EMBL/GenBank/DDBJ databases">
        <title>De novo transcriptome assembly of four potential Pierce s Disease insect vectors from Arizona vineyards.</title>
        <authorList>
            <person name="Tassone E.E."/>
        </authorList>
    </citation>
    <scope>NUCLEOTIDE SEQUENCE</scope>
</reference>
<dbReference type="AlphaFoldDB" id="A0A1B6FSE0"/>
<gene>
    <name evidence="1" type="ORF">g.11577</name>
</gene>
<accession>A0A1B6FSE0</accession>
<dbReference type="EMBL" id="GECZ01016738">
    <property type="protein sequence ID" value="JAS53031.1"/>
    <property type="molecule type" value="Transcribed_RNA"/>
</dbReference>
<feature type="non-terminal residue" evidence="1">
    <location>
        <position position="1"/>
    </location>
</feature>
<name>A0A1B6FSE0_9HEMI</name>
<protein>
    <submittedName>
        <fullName evidence="1">Uncharacterized protein</fullName>
    </submittedName>
</protein>
<evidence type="ECO:0000313" key="1">
    <source>
        <dbReference type="EMBL" id="JAS53031.1"/>
    </source>
</evidence>
<proteinExistence type="predicted"/>
<organism evidence="1">
    <name type="scientific">Cuerna arida</name>
    <dbReference type="NCBI Taxonomy" id="1464854"/>
    <lineage>
        <taxon>Eukaryota</taxon>
        <taxon>Metazoa</taxon>
        <taxon>Ecdysozoa</taxon>
        <taxon>Arthropoda</taxon>
        <taxon>Hexapoda</taxon>
        <taxon>Insecta</taxon>
        <taxon>Pterygota</taxon>
        <taxon>Neoptera</taxon>
        <taxon>Paraneoptera</taxon>
        <taxon>Hemiptera</taxon>
        <taxon>Auchenorrhyncha</taxon>
        <taxon>Membracoidea</taxon>
        <taxon>Cicadellidae</taxon>
        <taxon>Cicadellinae</taxon>
        <taxon>Proconiini</taxon>
        <taxon>Cuerna</taxon>
    </lineage>
</organism>
<sequence length="218" mass="24605">NTLDISKQTTQTLSLSEGKSSIKDCNTSDNISEISDKYQFQIQNNSPNLLNAQITHETDPKFSQNLVENCAENQCSVVNCTKFPNIIKKYTRDQNLIQICANDQTSIRDDTKNINLVKSCIQDQSLIEHSPKTSVCISSKLSIEPSCNKSDDCNVQFEPTNSEGSIIHLNNIQRDTDNEYERININNAKSKKGLEISNERTYDEIIMQVKAIRVIQPS</sequence>